<feature type="region of interest" description="Disordered" evidence="1">
    <location>
        <begin position="284"/>
        <end position="489"/>
    </location>
</feature>
<organism evidence="2 3">
    <name type="scientific">Teratosphaeria nubilosa</name>
    <dbReference type="NCBI Taxonomy" id="161662"/>
    <lineage>
        <taxon>Eukaryota</taxon>
        <taxon>Fungi</taxon>
        <taxon>Dikarya</taxon>
        <taxon>Ascomycota</taxon>
        <taxon>Pezizomycotina</taxon>
        <taxon>Dothideomycetes</taxon>
        <taxon>Dothideomycetidae</taxon>
        <taxon>Mycosphaerellales</taxon>
        <taxon>Teratosphaeriaceae</taxon>
        <taxon>Teratosphaeria</taxon>
    </lineage>
</organism>
<reference evidence="2" key="1">
    <citation type="journal article" date="2020" name="Stud. Mycol.">
        <title>101 Dothideomycetes genomes: a test case for predicting lifestyles and emergence of pathogens.</title>
        <authorList>
            <person name="Haridas S."/>
            <person name="Albert R."/>
            <person name="Binder M."/>
            <person name="Bloem J."/>
            <person name="Labutti K."/>
            <person name="Salamov A."/>
            <person name="Andreopoulos B."/>
            <person name="Baker S."/>
            <person name="Barry K."/>
            <person name="Bills G."/>
            <person name="Bluhm B."/>
            <person name="Cannon C."/>
            <person name="Castanera R."/>
            <person name="Culley D."/>
            <person name="Daum C."/>
            <person name="Ezra D."/>
            <person name="Gonzalez J."/>
            <person name="Henrissat B."/>
            <person name="Kuo A."/>
            <person name="Liang C."/>
            <person name="Lipzen A."/>
            <person name="Lutzoni F."/>
            <person name="Magnuson J."/>
            <person name="Mondo S."/>
            <person name="Nolan M."/>
            <person name="Ohm R."/>
            <person name="Pangilinan J."/>
            <person name="Park H.-J."/>
            <person name="Ramirez L."/>
            <person name="Alfaro M."/>
            <person name="Sun H."/>
            <person name="Tritt A."/>
            <person name="Yoshinaga Y."/>
            <person name="Zwiers L.-H."/>
            <person name="Turgeon B."/>
            <person name="Goodwin S."/>
            <person name="Spatafora J."/>
            <person name="Crous P."/>
            <person name="Grigoriev I."/>
        </authorList>
    </citation>
    <scope>NUCLEOTIDE SEQUENCE</scope>
    <source>
        <strain evidence="2">CBS 116005</strain>
    </source>
</reference>
<feature type="compositionally biased region" description="Polar residues" evidence="1">
    <location>
        <begin position="413"/>
        <end position="425"/>
    </location>
</feature>
<keyword evidence="3" id="KW-1185">Reference proteome</keyword>
<sequence length="489" mass="53367">MADADYDGDEMTGFDDELDWLYVEDEYSLADELAETQVAEPGYAGTNHELSIEEFEYDLYAYYDDLEYGDDSYWEYGIRQDISQLETAGQKRKRGAPDKTAVMNKRRKVLGTPAIKLTAAGAEQPDTVVYMSQQERSRPRTPPLLEKRAGCAFLGDWRRRFAGKDGIIHTGEMPVDMQKAAEAQDDGTPVKHRQEVPGEVMEDEEDGWEDEEDGEDGEVDLSALDPDILKQALKQKLKDAGLEGSDEGAFMDTLRRMLAGDEDAAAGELANTLLGQAAEGEGEGAFSGWLSQQGVSLDRKEDDEASSVAPDEAAEMSRFGKVKKKQQSSADSAVSGLECSQAMTNEMAVRAASPESKQKVAAAASLEEPSDATSQEDEAMPRQPGVDDGASTVANRVGRRKAVTSYLAKKNVTDSSGTKASPSKQLQEELQDDVESHQAAEQSEKSTRKRKAGAREEFEESKEQRAAKEPATRSTRSAKSKMSGCSGGR</sequence>
<accession>A0A6G1KUI6</accession>
<protein>
    <submittedName>
        <fullName evidence="2">Uncharacterized protein</fullName>
    </submittedName>
</protein>
<dbReference type="EMBL" id="ML995929">
    <property type="protein sequence ID" value="KAF2764333.1"/>
    <property type="molecule type" value="Genomic_DNA"/>
</dbReference>
<dbReference type="AlphaFoldDB" id="A0A6G1KUI6"/>
<evidence type="ECO:0000256" key="1">
    <source>
        <dbReference type="SAM" id="MobiDB-lite"/>
    </source>
</evidence>
<evidence type="ECO:0000313" key="2">
    <source>
        <dbReference type="EMBL" id="KAF2764333.1"/>
    </source>
</evidence>
<feature type="compositionally biased region" description="Basic and acidic residues" evidence="1">
    <location>
        <begin position="434"/>
        <end position="446"/>
    </location>
</feature>
<gene>
    <name evidence="2" type="ORF">EJ03DRAFT_33223</name>
</gene>
<dbReference type="OrthoDB" id="3933088at2759"/>
<feature type="compositionally biased region" description="Basic and acidic residues" evidence="1">
    <location>
        <begin position="453"/>
        <end position="471"/>
    </location>
</feature>
<evidence type="ECO:0000313" key="3">
    <source>
        <dbReference type="Proteomes" id="UP000799436"/>
    </source>
</evidence>
<feature type="region of interest" description="Disordered" evidence="1">
    <location>
        <begin position="180"/>
        <end position="217"/>
    </location>
</feature>
<feature type="compositionally biased region" description="Acidic residues" evidence="1">
    <location>
        <begin position="368"/>
        <end position="378"/>
    </location>
</feature>
<proteinExistence type="predicted"/>
<feature type="compositionally biased region" description="Acidic residues" evidence="1">
    <location>
        <begin position="200"/>
        <end position="217"/>
    </location>
</feature>
<name>A0A6G1KUI6_9PEZI</name>
<dbReference type="Proteomes" id="UP000799436">
    <property type="component" value="Unassembled WGS sequence"/>
</dbReference>